<sequence>MNSNQEVIRRLSRYRNVMRKMKALGLVKVFSDNLADAIGVSPSLVRKDFSMFNLTGNKRGGYRIDELVTKLNVLLGKDRKQKIIIVGCGKLGQALMNHNGFPRVGIRVVAAFDSDPEVLDPEAPIPILHVKTIRDFIEENQIRVAALTVPEPAAQGMIDTLKKTCVKGVINFAPVSLKSSDDFLVHNMNIEQEIENLFYNIHFAETSLAKTGEK</sequence>
<keyword evidence="9" id="KW-1185">Reference proteome</keyword>
<dbReference type="NCBIfam" id="NF003996">
    <property type="entry name" value="PRK05472.2-5"/>
    <property type="match status" value="1"/>
</dbReference>
<dbReference type="PANTHER" id="PTHR35786">
    <property type="entry name" value="REDOX-SENSING TRANSCRIPTIONAL REPRESSOR REX"/>
    <property type="match status" value="1"/>
</dbReference>
<evidence type="ECO:0000256" key="4">
    <source>
        <dbReference type="ARBA" id="ARBA00023125"/>
    </source>
</evidence>
<protein>
    <recommendedName>
        <fullName evidence="6">Redox-sensing transcriptional repressor Rex</fullName>
    </recommendedName>
</protein>
<dbReference type="SUPFAM" id="SSF46785">
    <property type="entry name" value="Winged helix' DNA-binding domain"/>
    <property type="match status" value="1"/>
</dbReference>
<dbReference type="GO" id="GO:0005737">
    <property type="term" value="C:cytoplasm"/>
    <property type="evidence" value="ECO:0007669"/>
    <property type="project" value="UniProtKB-SubCell"/>
</dbReference>
<dbReference type="RefSeq" id="WP_136079246.1">
    <property type="nucleotide sequence ID" value="NZ_CAAHFG010000001.1"/>
</dbReference>
<dbReference type="InterPro" id="IPR036388">
    <property type="entry name" value="WH-like_DNA-bd_sf"/>
</dbReference>
<comment type="similarity">
    <text evidence="6">Belongs to the transcriptional regulatory Rex family.</text>
</comment>
<comment type="subcellular location">
    <subcellularLocation>
        <location evidence="6">Cytoplasm</location>
    </subcellularLocation>
</comment>
<keyword evidence="1 6" id="KW-0963">Cytoplasm</keyword>
<evidence type="ECO:0000256" key="5">
    <source>
        <dbReference type="ARBA" id="ARBA00023163"/>
    </source>
</evidence>
<evidence type="ECO:0000256" key="6">
    <source>
        <dbReference type="HAMAP-Rule" id="MF_01131"/>
    </source>
</evidence>
<evidence type="ECO:0000256" key="2">
    <source>
        <dbReference type="ARBA" id="ARBA00022491"/>
    </source>
</evidence>
<dbReference type="SUPFAM" id="SSF51735">
    <property type="entry name" value="NAD(P)-binding Rossmann-fold domains"/>
    <property type="match status" value="1"/>
</dbReference>
<keyword evidence="5 6" id="KW-0804">Transcription</keyword>
<accession>A0A6C2U145</accession>
<dbReference type="NCBIfam" id="NF003994">
    <property type="entry name" value="PRK05472.2-3"/>
    <property type="match status" value="1"/>
</dbReference>
<comment type="subunit">
    <text evidence="6">Homodimer.</text>
</comment>
<dbReference type="AlphaFoldDB" id="A0A6C2U145"/>
<proteinExistence type="inferred from homology"/>
<evidence type="ECO:0000313" key="9">
    <source>
        <dbReference type="Proteomes" id="UP000366872"/>
    </source>
</evidence>
<dbReference type="InterPro" id="IPR022876">
    <property type="entry name" value="Tscrpt_rep_Rex"/>
</dbReference>
<dbReference type="Pfam" id="PF02629">
    <property type="entry name" value="CoA_binding"/>
    <property type="match status" value="1"/>
</dbReference>
<comment type="function">
    <text evidence="6">Modulates transcription in response to changes in cellular NADH/NAD(+) redox state.</text>
</comment>
<keyword evidence="2 6" id="KW-0678">Repressor</keyword>
<dbReference type="Proteomes" id="UP000366872">
    <property type="component" value="Unassembled WGS sequence"/>
</dbReference>
<keyword evidence="4 6" id="KW-0238">DNA-binding</keyword>
<keyword evidence="3 6" id="KW-0805">Transcription regulation</keyword>
<feature type="domain" description="CoA-binding" evidence="7">
    <location>
        <begin position="76"/>
        <end position="176"/>
    </location>
</feature>
<dbReference type="Gene3D" id="1.10.10.10">
    <property type="entry name" value="Winged helix-like DNA-binding domain superfamily/Winged helix DNA-binding domain"/>
    <property type="match status" value="1"/>
</dbReference>
<dbReference type="Pfam" id="PF06971">
    <property type="entry name" value="Put_DNA-bind_N"/>
    <property type="match status" value="1"/>
</dbReference>
<name>A0A6C2U145_PONDE</name>
<dbReference type="GO" id="GO:0045892">
    <property type="term" value="P:negative regulation of DNA-templated transcription"/>
    <property type="evidence" value="ECO:0007669"/>
    <property type="project" value="InterPro"/>
</dbReference>
<dbReference type="InterPro" id="IPR036291">
    <property type="entry name" value="NAD(P)-bd_dom_sf"/>
</dbReference>
<gene>
    <name evidence="8" type="primary">rex_1</name>
    <name evidence="6" type="synonym">rex</name>
    <name evidence="8" type="ORF">PDESU_02255</name>
</gene>
<dbReference type="InterPro" id="IPR003781">
    <property type="entry name" value="CoA-bd"/>
</dbReference>
<evidence type="ECO:0000256" key="3">
    <source>
        <dbReference type="ARBA" id="ARBA00023015"/>
    </source>
</evidence>
<evidence type="ECO:0000313" key="8">
    <source>
        <dbReference type="EMBL" id="VGO13698.1"/>
    </source>
</evidence>
<evidence type="ECO:0000259" key="7">
    <source>
        <dbReference type="SMART" id="SM00881"/>
    </source>
</evidence>
<organism evidence="8 9">
    <name type="scientific">Pontiella desulfatans</name>
    <dbReference type="NCBI Taxonomy" id="2750659"/>
    <lineage>
        <taxon>Bacteria</taxon>
        <taxon>Pseudomonadati</taxon>
        <taxon>Kiritimatiellota</taxon>
        <taxon>Kiritimatiellia</taxon>
        <taxon>Kiritimatiellales</taxon>
        <taxon>Pontiellaceae</taxon>
        <taxon>Pontiella</taxon>
    </lineage>
</organism>
<reference evidence="8 9" key="1">
    <citation type="submission" date="2019-04" db="EMBL/GenBank/DDBJ databases">
        <authorList>
            <person name="Van Vliet M D."/>
        </authorList>
    </citation>
    <scope>NUCLEOTIDE SEQUENCE [LARGE SCALE GENOMIC DNA]</scope>
    <source>
        <strain evidence="8 9">F1</strain>
    </source>
</reference>
<dbReference type="InterPro" id="IPR009718">
    <property type="entry name" value="Rex_DNA-bd_C_dom"/>
</dbReference>
<dbReference type="SMART" id="SM00881">
    <property type="entry name" value="CoA_binding"/>
    <property type="match status" value="1"/>
</dbReference>
<dbReference type="Gene3D" id="3.40.50.720">
    <property type="entry name" value="NAD(P)-binding Rossmann-like Domain"/>
    <property type="match status" value="1"/>
</dbReference>
<dbReference type="NCBIfam" id="NF003995">
    <property type="entry name" value="PRK05472.2-4"/>
    <property type="match status" value="1"/>
</dbReference>
<dbReference type="PANTHER" id="PTHR35786:SF1">
    <property type="entry name" value="REDOX-SENSING TRANSCRIPTIONAL REPRESSOR REX 1"/>
    <property type="match status" value="1"/>
</dbReference>
<dbReference type="EMBL" id="CAAHFG010000001">
    <property type="protein sequence ID" value="VGO13698.1"/>
    <property type="molecule type" value="Genomic_DNA"/>
</dbReference>
<dbReference type="InterPro" id="IPR036390">
    <property type="entry name" value="WH_DNA-bd_sf"/>
</dbReference>
<feature type="binding site" evidence="6">
    <location>
        <begin position="87"/>
        <end position="92"/>
    </location>
    <ligand>
        <name>NAD(+)</name>
        <dbReference type="ChEBI" id="CHEBI:57540"/>
    </ligand>
</feature>
<feature type="DNA-binding region" description="H-T-H motif" evidence="6">
    <location>
        <begin position="13"/>
        <end position="52"/>
    </location>
</feature>
<dbReference type="HAMAP" id="MF_01131">
    <property type="entry name" value="Rex"/>
    <property type="match status" value="1"/>
</dbReference>
<dbReference type="GO" id="GO:0003700">
    <property type="term" value="F:DNA-binding transcription factor activity"/>
    <property type="evidence" value="ECO:0007669"/>
    <property type="project" value="UniProtKB-UniRule"/>
</dbReference>
<dbReference type="GO" id="GO:0051775">
    <property type="term" value="P:response to redox state"/>
    <property type="evidence" value="ECO:0007669"/>
    <property type="project" value="InterPro"/>
</dbReference>
<dbReference type="GO" id="GO:0003677">
    <property type="term" value="F:DNA binding"/>
    <property type="evidence" value="ECO:0007669"/>
    <property type="project" value="UniProtKB-UniRule"/>
</dbReference>
<evidence type="ECO:0000256" key="1">
    <source>
        <dbReference type="ARBA" id="ARBA00022490"/>
    </source>
</evidence>
<keyword evidence="6" id="KW-0520">NAD</keyword>